<dbReference type="SUPFAM" id="SSF53300">
    <property type="entry name" value="vWA-like"/>
    <property type="match status" value="1"/>
</dbReference>
<comment type="caution">
    <text evidence="3">The sequence shown here is derived from an EMBL/GenBank/DDBJ whole genome shotgun (WGS) entry which is preliminary data.</text>
</comment>
<accession>A0A369AHF4</accession>
<organism evidence="3 4">
    <name type="scientific">Marinomonas foliarum</name>
    <dbReference type="NCBI Taxonomy" id="491950"/>
    <lineage>
        <taxon>Bacteria</taxon>
        <taxon>Pseudomonadati</taxon>
        <taxon>Pseudomonadota</taxon>
        <taxon>Gammaproteobacteria</taxon>
        <taxon>Oceanospirillales</taxon>
        <taxon>Oceanospirillaceae</taxon>
        <taxon>Marinomonas</taxon>
    </lineage>
</organism>
<dbReference type="CDD" id="cd00009">
    <property type="entry name" value="AAA"/>
    <property type="match status" value="1"/>
</dbReference>
<evidence type="ECO:0000313" key="4">
    <source>
        <dbReference type="Proteomes" id="UP000253506"/>
    </source>
</evidence>
<dbReference type="InterPro" id="IPR052989">
    <property type="entry name" value="Mg-chelatase_DI-like"/>
</dbReference>
<dbReference type="InterPro" id="IPR027417">
    <property type="entry name" value="P-loop_NTPase"/>
</dbReference>
<dbReference type="InterPro" id="IPR041628">
    <property type="entry name" value="ChlI/MoxR_AAA_lid"/>
</dbReference>
<dbReference type="AlphaFoldDB" id="A0A369AHF4"/>
<dbReference type="GO" id="GO:0016887">
    <property type="term" value="F:ATP hydrolysis activity"/>
    <property type="evidence" value="ECO:0007669"/>
    <property type="project" value="InterPro"/>
</dbReference>
<feature type="domain" description="AAA+ ATPase" evidence="2">
    <location>
        <begin position="32"/>
        <end position="182"/>
    </location>
</feature>
<dbReference type="Pfam" id="PF07728">
    <property type="entry name" value="AAA_5"/>
    <property type="match status" value="1"/>
</dbReference>
<dbReference type="Gene3D" id="3.40.50.410">
    <property type="entry name" value="von Willebrand factor, type A domain"/>
    <property type="match status" value="1"/>
</dbReference>
<dbReference type="Gene3D" id="1.10.8.80">
    <property type="entry name" value="Magnesium chelatase subunit I, C-Terminal domain"/>
    <property type="match status" value="1"/>
</dbReference>
<proteinExistence type="predicted"/>
<feature type="region of interest" description="Disordered" evidence="1">
    <location>
        <begin position="365"/>
        <end position="392"/>
    </location>
</feature>
<dbReference type="InterPro" id="IPR036465">
    <property type="entry name" value="vWFA_dom_sf"/>
</dbReference>
<sequence>MTGLASSDFPFTAVAGQEPLKLALILCAINPQIGGVLISGPRGSAKSTLARGLSGVMPALQDDESVPFATLPLGTSEDRLLGALDLEQVLQDKNVAFKPGLLSKAHGGVLYVDEVNLLADHLVDQLLDVSASGVNRIERDGISHEHAARFLLVGTMNPDEGELRPQLKDRFGLMVELVNQYSLEERVQIVRLRDEYDQDTQAFCEAFKYKQRNLKSSIRLARQALTQVRCSDELRLDVATRCQSANIDGVRGDIVWIRAAMTHAAWRGAKVVSLDDIQAVEDLVLAHRRQVKTQNQSQPPSPPPSRRPDSSRSPSQNKGNQRQDQESSQDNQTHKQDASGEWGSMSPQTLASSAPINVVIDDKPDERSATQSMVAEVTPGKHKGKQLGGYRPDVAQSIDPQAADGIDWFRSIISQPQEWPPKNLAHKPAKTGQSVLHLVLLDTSASTLSQGVFAHAKGVILDIAKRAYLAREQIAILGFGQDGVSSILAKVRAPKEISDLLEDLGAGGGTPFRVAIENASQYLAQQHKATTGLHSQTYILTDGRTQADVSDLVLPGNTVLIDIENAPVKRGRGQDIAQHLGAQYVSLNSLLETAL</sequence>
<dbReference type="RefSeq" id="WP_114410343.1">
    <property type="nucleotide sequence ID" value="NZ_QPJQ01000001.1"/>
</dbReference>
<name>A0A369AHF4_9GAMM</name>
<feature type="region of interest" description="Disordered" evidence="1">
    <location>
        <begin position="290"/>
        <end position="351"/>
    </location>
</feature>
<dbReference type="EMBL" id="QPJQ01000001">
    <property type="protein sequence ID" value="RCX08779.1"/>
    <property type="molecule type" value="Genomic_DNA"/>
</dbReference>
<dbReference type="Proteomes" id="UP000253506">
    <property type="component" value="Unassembled WGS sequence"/>
</dbReference>
<dbReference type="OrthoDB" id="9775079at2"/>
<evidence type="ECO:0000256" key="1">
    <source>
        <dbReference type="SAM" id="MobiDB-lite"/>
    </source>
</evidence>
<feature type="compositionally biased region" description="Polar residues" evidence="1">
    <location>
        <begin position="317"/>
        <end position="331"/>
    </location>
</feature>
<evidence type="ECO:0000259" key="2">
    <source>
        <dbReference type="SMART" id="SM00382"/>
    </source>
</evidence>
<reference evidence="3 4" key="1">
    <citation type="submission" date="2018-07" db="EMBL/GenBank/DDBJ databases">
        <title>Genomic Encyclopedia of Type Strains, Phase III (KMG-III): the genomes of soil and plant-associated and newly described type strains.</title>
        <authorList>
            <person name="Whitman W."/>
        </authorList>
    </citation>
    <scope>NUCLEOTIDE SEQUENCE [LARGE SCALE GENOMIC DNA]</scope>
    <source>
        <strain evidence="3 4">CECT 7731</strain>
    </source>
</reference>
<dbReference type="SUPFAM" id="SSF52540">
    <property type="entry name" value="P-loop containing nucleoside triphosphate hydrolases"/>
    <property type="match status" value="1"/>
</dbReference>
<dbReference type="InterPro" id="IPR003593">
    <property type="entry name" value="AAA+_ATPase"/>
</dbReference>
<dbReference type="SMART" id="SM00382">
    <property type="entry name" value="AAA"/>
    <property type="match status" value="1"/>
</dbReference>
<evidence type="ECO:0000313" key="3">
    <source>
        <dbReference type="EMBL" id="RCX08779.1"/>
    </source>
</evidence>
<dbReference type="PANTHER" id="PTHR35023:SF1">
    <property type="entry name" value="MG-PROTOPORPHYRIN IX CHELATASE"/>
    <property type="match status" value="1"/>
</dbReference>
<dbReference type="Pfam" id="PF17863">
    <property type="entry name" value="AAA_lid_2"/>
    <property type="match status" value="1"/>
</dbReference>
<gene>
    <name evidence="3" type="ORF">DFP77_10197</name>
</gene>
<dbReference type="PANTHER" id="PTHR35023">
    <property type="entry name" value="CHELATASE-RELATED"/>
    <property type="match status" value="1"/>
</dbReference>
<dbReference type="GO" id="GO:0005524">
    <property type="term" value="F:ATP binding"/>
    <property type="evidence" value="ECO:0007669"/>
    <property type="project" value="InterPro"/>
</dbReference>
<protein>
    <submittedName>
        <fullName evidence="3">Magnesium chelatase subunit D</fullName>
    </submittedName>
</protein>
<dbReference type="Gene3D" id="3.40.50.300">
    <property type="entry name" value="P-loop containing nucleotide triphosphate hydrolases"/>
    <property type="match status" value="1"/>
</dbReference>
<dbReference type="InterPro" id="IPR011704">
    <property type="entry name" value="ATPase_dyneun-rel_AAA"/>
</dbReference>